<evidence type="ECO:0000313" key="2">
    <source>
        <dbReference type="EMBL" id="TQE12209.1"/>
    </source>
</evidence>
<evidence type="ECO:0000313" key="3">
    <source>
        <dbReference type="Proteomes" id="UP000315295"/>
    </source>
</evidence>
<dbReference type="AlphaFoldDB" id="A0A540NMF8"/>
<dbReference type="EMBL" id="VIEB01000021">
    <property type="protein sequence ID" value="TQE12209.1"/>
    <property type="molecule type" value="Genomic_DNA"/>
</dbReference>
<proteinExistence type="predicted"/>
<protein>
    <submittedName>
        <fullName evidence="2">Uncharacterized protein</fullName>
    </submittedName>
</protein>
<dbReference type="STRING" id="106549.A0A540NMF8"/>
<keyword evidence="3" id="KW-1185">Reference proteome</keyword>
<dbReference type="Proteomes" id="UP000315295">
    <property type="component" value="Unassembled WGS sequence"/>
</dbReference>
<reference evidence="2 3" key="1">
    <citation type="journal article" date="2019" name="G3 (Bethesda)">
        <title>Sequencing of a Wild Apple (Malus baccata) Genome Unravels the Differences Between Cultivated and Wild Apple Species Regarding Disease Resistance and Cold Tolerance.</title>
        <authorList>
            <person name="Chen X."/>
        </authorList>
    </citation>
    <scope>NUCLEOTIDE SEQUENCE [LARGE SCALE GENOMIC DNA]</scope>
    <source>
        <strain evidence="3">cv. Shandingzi</strain>
        <tissue evidence="2">Leaves</tissue>
    </source>
</reference>
<organism evidence="2 3">
    <name type="scientific">Malus baccata</name>
    <name type="common">Siberian crab apple</name>
    <name type="synonym">Pyrus baccata</name>
    <dbReference type="NCBI Taxonomy" id="106549"/>
    <lineage>
        <taxon>Eukaryota</taxon>
        <taxon>Viridiplantae</taxon>
        <taxon>Streptophyta</taxon>
        <taxon>Embryophyta</taxon>
        <taxon>Tracheophyta</taxon>
        <taxon>Spermatophyta</taxon>
        <taxon>Magnoliopsida</taxon>
        <taxon>eudicotyledons</taxon>
        <taxon>Gunneridae</taxon>
        <taxon>Pentapetalae</taxon>
        <taxon>rosids</taxon>
        <taxon>fabids</taxon>
        <taxon>Rosales</taxon>
        <taxon>Rosaceae</taxon>
        <taxon>Amygdaloideae</taxon>
        <taxon>Maleae</taxon>
        <taxon>Malus</taxon>
    </lineage>
</organism>
<feature type="region of interest" description="Disordered" evidence="1">
    <location>
        <begin position="97"/>
        <end position="124"/>
    </location>
</feature>
<name>A0A540NMF8_MALBA</name>
<accession>A0A540NMF8</accession>
<sequence>MEVSTKKWRPPFPYLQIKLQNLALESQTKGPDDIPDPATARKPVIVTSKSKSYHRSKAPLRKNFMDPSACYLPNGYTSFAYYYKGSLAGIGIRSGWPGSSPSSSAVPSGVDLNTPPSLSPNSPQSLKFGLDLVGRVSPIS</sequence>
<comment type="caution">
    <text evidence="2">The sequence shown here is derived from an EMBL/GenBank/DDBJ whole genome shotgun (WGS) entry which is preliminary data.</text>
</comment>
<gene>
    <name evidence="2" type="ORF">C1H46_002134</name>
</gene>
<evidence type="ECO:0000256" key="1">
    <source>
        <dbReference type="SAM" id="MobiDB-lite"/>
    </source>
</evidence>